<dbReference type="PROSITE" id="PS00518">
    <property type="entry name" value="ZF_RING_1"/>
    <property type="match status" value="1"/>
</dbReference>
<dbReference type="SUPFAM" id="SSF57845">
    <property type="entry name" value="B-box zinc-binding domain"/>
    <property type="match status" value="1"/>
</dbReference>
<organism evidence="8 9">
    <name type="scientific">Mytilus edulis</name>
    <name type="common">Blue mussel</name>
    <dbReference type="NCBI Taxonomy" id="6550"/>
    <lineage>
        <taxon>Eukaryota</taxon>
        <taxon>Metazoa</taxon>
        <taxon>Spiralia</taxon>
        <taxon>Lophotrochozoa</taxon>
        <taxon>Mollusca</taxon>
        <taxon>Bivalvia</taxon>
        <taxon>Autobranchia</taxon>
        <taxon>Pteriomorphia</taxon>
        <taxon>Mytilida</taxon>
        <taxon>Mytiloidea</taxon>
        <taxon>Mytilidae</taxon>
        <taxon>Mytilinae</taxon>
        <taxon>Mytilus</taxon>
    </lineage>
</organism>
<evidence type="ECO:0000259" key="7">
    <source>
        <dbReference type="PROSITE" id="PS50119"/>
    </source>
</evidence>
<dbReference type="GO" id="GO:0008270">
    <property type="term" value="F:zinc ion binding"/>
    <property type="evidence" value="ECO:0007669"/>
    <property type="project" value="UniProtKB-KW"/>
</dbReference>
<dbReference type="SUPFAM" id="SSF57850">
    <property type="entry name" value="RING/U-box"/>
    <property type="match status" value="1"/>
</dbReference>
<dbReference type="InterPro" id="IPR013083">
    <property type="entry name" value="Znf_RING/FYVE/PHD"/>
</dbReference>
<evidence type="ECO:0000256" key="1">
    <source>
        <dbReference type="ARBA" id="ARBA00022723"/>
    </source>
</evidence>
<proteinExistence type="predicted"/>
<dbReference type="InterPro" id="IPR047153">
    <property type="entry name" value="TRIM45/56/19-like"/>
</dbReference>
<dbReference type="AlphaFoldDB" id="A0A8S3QBT2"/>
<reference evidence="8" key="1">
    <citation type="submission" date="2021-03" db="EMBL/GenBank/DDBJ databases">
        <authorList>
            <person name="Bekaert M."/>
        </authorList>
    </citation>
    <scope>NUCLEOTIDE SEQUENCE</scope>
</reference>
<gene>
    <name evidence="8" type="ORF">MEDL_8033</name>
</gene>
<evidence type="ECO:0000313" key="9">
    <source>
        <dbReference type="Proteomes" id="UP000683360"/>
    </source>
</evidence>
<name>A0A8S3QBT2_MYTED</name>
<dbReference type="InterPro" id="IPR001841">
    <property type="entry name" value="Znf_RING"/>
</dbReference>
<dbReference type="OrthoDB" id="6120183at2759"/>
<sequence length="610" mass="69071">MATGGQDIYSEENCTCPICLEILKSPKRLPCLHTFCELCIQEFLSATEASGDFKPSNYVCPICRVVIFVIKPEIPLSRWVSLLPDIQIGSTMEESGKKDNENECDTCSRQNIRSEANLWCQDCRDSFCDQCIKLHKVMKFSVDHTVIQIRQISKNKHDVDLSVISDSCPVHTSKRVEAYCFDHKQILCVLCLTLKHRKCDNVQAIEEIPLVNKDALEEFQKDLTIKENATDKLLQESKRDKEKLMESFVEIENTATQHVQSMKEKLDELLVSFKKELALKHDETKLKQQTKNESLETLLENIQSINRATNLVNKYGSSVQLFVHLEKSKSDIELKMREVIMQLKSSNNVEIKFVVGDILTQINQRNRIGKISITQTTHNTGIELDRACFSDSSMDIQLLSKVSIHLPGYKIRGGICISTKSLILCTASCKLIEFNLDDKKVIQEYKVCCEPKRISYNPIDKSILVSNYNNCLIQVLYDNRILSQTIMKEEPPSNGGVCMLGGYFYAIVGTELKKLSNPSSELLTTCFKTDTDCSGLNALAVDQSRKRFMYTTKDFHVRCISVDGKEIFLCKDTEKNKINSLVVSARGLIFAGGETSSVHVISENGEKIKN</sequence>
<comment type="caution">
    <text evidence="8">The sequence shown here is derived from an EMBL/GenBank/DDBJ whole genome shotgun (WGS) entry which is preliminary data.</text>
</comment>
<dbReference type="Pfam" id="PF13445">
    <property type="entry name" value="zf-RING_UBOX"/>
    <property type="match status" value="1"/>
</dbReference>
<dbReference type="Gene3D" id="3.30.160.60">
    <property type="entry name" value="Classic Zinc Finger"/>
    <property type="match status" value="1"/>
</dbReference>
<dbReference type="SMART" id="SM00184">
    <property type="entry name" value="RING"/>
    <property type="match status" value="1"/>
</dbReference>
<dbReference type="PANTHER" id="PTHR25462:SF296">
    <property type="entry name" value="MEIOTIC P26, ISOFORM F"/>
    <property type="match status" value="1"/>
</dbReference>
<dbReference type="PANTHER" id="PTHR25462">
    <property type="entry name" value="BONUS, ISOFORM C-RELATED"/>
    <property type="match status" value="1"/>
</dbReference>
<feature type="coiled-coil region" evidence="5">
    <location>
        <begin position="216"/>
        <end position="254"/>
    </location>
</feature>
<dbReference type="SMART" id="SM00336">
    <property type="entry name" value="BBOX"/>
    <property type="match status" value="2"/>
</dbReference>
<evidence type="ECO:0000256" key="5">
    <source>
        <dbReference type="SAM" id="Coils"/>
    </source>
</evidence>
<dbReference type="Proteomes" id="UP000683360">
    <property type="component" value="Unassembled WGS sequence"/>
</dbReference>
<protein>
    <recommendedName>
        <fullName evidence="10">TRIM56</fullName>
    </recommendedName>
</protein>
<keyword evidence="9" id="KW-1185">Reference proteome</keyword>
<keyword evidence="1" id="KW-0479">Metal-binding</keyword>
<dbReference type="Gene3D" id="4.10.830.40">
    <property type="match status" value="1"/>
</dbReference>
<dbReference type="PROSITE" id="PS50089">
    <property type="entry name" value="ZF_RING_2"/>
    <property type="match status" value="1"/>
</dbReference>
<feature type="domain" description="B box-type" evidence="7">
    <location>
        <begin position="99"/>
        <end position="149"/>
    </location>
</feature>
<evidence type="ECO:0000256" key="2">
    <source>
        <dbReference type="ARBA" id="ARBA00022771"/>
    </source>
</evidence>
<dbReference type="EMBL" id="CAJPWZ010000456">
    <property type="protein sequence ID" value="CAG2192893.1"/>
    <property type="molecule type" value="Genomic_DNA"/>
</dbReference>
<dbReference type="Gene3D" id="3.30.40.10">
    <property type="entry name" value="Zinc/RING finger domain, C3HC4 (zinc finger)"/>
    <property type="match status" value="1"/>
</dbReference>
<evidence type="ECO:0000259" key="6">
    <source>
        <dbReference type="PROSITE" id="PS50089"/>
    </source>
</evidence>
<evidence type="ECO:0008006" key="10">
    <source>
        <dbReference type="Google" id="ProtNLM"/>
    </source>
</evidence>
<feature type="domain" description="RING-type" evidence="6">
    <location>
        <begin position="16"/>
        <end position="64"/>
    </location>
</feature>
<dbReference type="InterPro" id="IPR036322">
    <property type="entry name" value="WD40_repeat_dom_sf"/>
</dbReference>
<accession>A0A8S3QBT2</accession>
<evidence type="ECO:0000256" key="4">
    <source>
        <dbReference type="PROSITE-ProRule" id="PRU00024"/>
    </source>
</evidence>
<dbReference type="InterPro" id="IPR000315">
    <property type="entry name" value="Znf_B-box"/>
</dbReference>
<dbReference type="SUPFAM" id="SSF50978">
    <property type="entry name" value="WD40 repeat-like"/>
    <property type="match status" value="1"/>
</dbReference>
<keyword evidence="2 4" id="KW-0863">Zinc-finger</keyword>
<evidence type="ECO:0000313" key="8">
    <source>
        <dbReference type="EMBL" id="CAG2192893.1"/>
    </source>
</evidence>
<dbReference type="InterPro" id="IPR027370">
    <property type="entry name" value="Znf-RING_euk"/>
</dbReference>
<dbReference type="PROSITE" id="PS50119">
    <property type="entry name" value="ZF_BBOX"/>
    <property type="match status" value="1"/>
</dbReference>
<evidence type="ECO:0000256" key="3">
    <source>
        <dbReference type="ARBA" id="ARBA00022833"/>
    </source>
</evidence>
<keyword evidence="5" id="KW-0175">Coiled coil</keyword>
<dbReference type="Pfam" id="PF00643">
    <property type="entry name" value="zf-B_box"/>
    <property type="match status" value="1"/>
</dbReference>
<dbReference type="InterPro" id="IPR017907">
    <property type="entry name" value="Znf_RING_CS"/>
</dbReference>
<keyword evidence="3" id="KW-0862">Zinc</keyword>